<dbReference type="SUPFAM" id="SSF103107">
    <property type="entry name" value="Hypothetical protein c14orf129, hspc210"/>
    <property type="match status" value="1"/>
</dbReference>
<dbReference type="FunFam" id="1.25.40.10:FF:000293">
    <property type="entry name" value="Clustered mitochondria protein homolog"/>
    <property type="match status" value="1"/>
</dbReference>
<dbReference type="Pfam" id="PF15044">
    <property type="entry name" value="CLU_N"/>
    <property type="match status" value="1"/>
</dbReference>
<dbReference type="Proteomes" id="UP001166286">
    <property type="component" value="Unassembled WGS sequence"/>
</dbReference>
<feature type="region of interest" description="Disordered" evidence="5">
    <location>
        <begin position="168"/>
        <end position="192"/>
    </location>
</feature>
<feature type="compositionally biased region" description="Polar residues" evidence="5">
    <location>
        <begin position="641"/>
        <end position="650"/>
    </location>
</feature>
<comment type="subunit">
    <text evidence="3">May associate with the eukaryotic translation initiation factor 3 (eIF-3) complex.</text>
</comment>
<dbReference type="PROSITE" id="PS50005">
    <property type="entry name" value="TPR"/>
    <property type="match status" value="1"/>
</dbReference>
<evidence type="ECO:0000256" key="5">
    <source>
        <dbReference type="SAM" id="MobiDB-lite"/>
    </source>
</evidence>
<keyword evidence="8" id="KW-1185">Reference proteome</keyword>
<keyword evidence="2 4" id="KW-0802">TPR repeat</keyword>
<evidence type="ECO:0000256" key="4">
    <source>
        <dbReference type="PROSITE-ProRule" id="PRU00339"/>
    </source>
</evidence>
<evidence type="ECO:0000256" key="1">
    <source>
        <dbReference type="ARBA" id="ARBA00022490"/>
    </source>
</evidence>
<sequence>MSLCTEDSTHNTIEKEQPQDSSTALEDGENAISTKGETKEEQPIDNVFQVNIKLPHHPYQIQIMVSTQEQVQDLRQSIMESPGTFQYSCFHLEYNGERINDFVELSEVKGLAAGSELKLVEDPYTEREARMHLIRIREIIGAAGNRIDTLHGISAGLSLHDTVAPWIDPNSPTSANKASNSNTSGNPNALSDFSFDRPASISTIVPPKQEQPPKTIKSICLSPWNPPPPFLRQQGHLLYLQLTTNEGEQYQITSHVAGFFVNKSSNSKFDPYPRPAPKNVAAHSLFTIIKNLSPSFNKSFEALLESNNKRDPLVNFQLTNAIPASPWLIAPTINSLPAHQPDITRTQETYLLAGVENTDTLRDWNEEIQTTRELPRDTVQDRVFRERLISKIFAEFNDAAARGAMMVARGEIAPLNPTESKDAQIFVYSNVFYSFGADGVGTFTSEGGDEAARVAVAKDVGGVKAINQLDIPGLATPGTIIVDYLGKRLVAQSIVPGIFKQREPEEHQVDYGGVEGRDVVAENEAFVSTFSQVSKALKVKKHAVWDKEGRRHVLEGSVETKGLLGTDGRKYILDLYRLTPLDIIWLEKYWTDNVEGEDKPATHNYPHRVTVLRPELIEAYWRLKMGEYVKEELDKRKSEVTENGTPSLANGSHEDSSNVVKDEGAEKSAENKEETVLGNSGQEHVDISNFSLALNPDVFCGQVPQTDEEKEEWAKDEKEVRTVCEFLYNKVIPDMIHDLKEGEVGFPMDGQSLSRLMHKRGINIRYLGKIAALTEEQDARLSALRALAIQEMIARAFKHLAEKYLRNLPMTFATTCLAHLLNCLLGVGLNKSPRPHLNEDLQDLYKDADYSFAEASVESLRYDIEAQVQLRYRHVLEADWFSHVKHLQLLRSIALKLGLQLVAKDYHFTAETHVADADSKTLTNGGAAHVETNEHAHTNTNGKKKRKNGDRTSPTTTNGSDTPSQPLTFSAEDIANLVPVIKDACPKSVLAEEALEAGKISMMQNQKEIGQELLLESLTLHEQIYGILHPEVARVYHQLAMLYHQLDEKNAAIELAHKAVIISERTLGIDSSETILAYLNLALFEHGNRNTAVAVSCVRHALELWKIIYGSKHPDSITTLNNAAVMLQHLQLYPESRQWFEKSLSISEEVSGKSSVNTATLLFQLAQALVLDQDHKGAVNRMREAYSIFLSKLGPEDPNTKESEKWLEQLTQNAVSMAKHAKDVQARRVRRVMFNPRVTTLGPRPQPQVGQSTSDMVNGHQSHNSSRAFDSRSIDELMRFIEGGGDISKSQNSKKRTSRGNPRRRGGRAAAAAGAAS</sequence>
<feature type="compositionally biased region" description="Polar residues" evidence="5">
    <location>
        <begin position="953"/>
        <end position="966"/>
    </location>
</feature>
<feature type="compositionally biased region" description="Basic and acidic residues" evidence="5">
    <location>
        <begin position="1269"/>
        <end position="1279"/>
    </location>
</feature>
<dbReference type="HAMAP" id="MF_03013">
    <property type="entry name" value="CLU"/>
    <property type="match status" value="1"/>
</dbReference>
<reference evidence="7" key="1">
    <citation type="submission" date="2023-03" db="EMBL/GenBank/DDBJ databases">
        <title>Complete genome of Cladonia borealis.</title>
        <authorList>
            <person name="Park H."/>
        </authorList>
    </citation>
    <scope>NUCLEOTIDE SEQUENCE</scope>
    <source>
        <strain evidence="7">ANT050790</strain>
    </source>
</reference>
<dbReference type="Gene3D" id="1.25.40.10">
    <property type="entry name" value="Tetratricopeptide repeat domain"/>
    <property type="match status" value="2"/>
</dbReference>
<dbReference type="SUPFAM" id="SSF48452">
    <property type="entry name" value="TPR-like"/>
    <property type="match status" value="2"/>
</dbReference>
<dbReference type="EMBL" id="JAFEKC020000017">
    <property type="protein sequence ID" value="KAK0510152.1"/>
    <property type="molecule type" value="Genomic_DNA"/>
</dbReference>
<dbReference type="GO" id="GO:0007005">
    <property type="term" value="P:mitochondrion organization"/>
    <property type="evidence" value="ECO:0007669"/>
    <property type="project" value="UniProtKB-UniRule"/>
</dbReference>
<feature type="compositionally biased region" description="Basic and acidic residues" evidence="5">
    <location>
        <begin position="7"/>
        <end position="18"/>
    </location>
</feature>
<feature type="region of interest" description="Disordered" evidence="5">
    <location>
        <begin position="1238"/>
        <end position="1317"/>
    </location>
</feature>
<dbReference type="FunFam" id="3.30.2280.10:FF:000002">
    <property type="entry name" value="Clustered mitochondria protein homolog"/>
    <property type="match status" value="1"/>
</dbReference>
<dbReference type="InterPro" id="IPR027523">
    <property type="entry name" value="CLU_prot"/>
</dbReference>
<organism evidence="7 8">
    <name type="scientific">Cladonia borealis</name>
    <dbReference type="NCBI Taxonomy" id="184061"/>
    <lineage>
        <taxon>Eukaryota</taxon>
        <taxon>Fungi</taxon>
        <taxon>Dikarya</taxon>
        <taxon>Ascomycota</taxon>
        <taxon>Pezizomycotina</taxon>
        <taxon>Lecanoromycetes</taxon>
        <taxon>OSLEUM clade</taxon>
        <taxon>Lecanoromycetidae</taxon>
        <taxon>Lecanorales</taxon>
        <taxon>Lecanorineae</taxon>
        <taxon>Cladoniaceae</taxon>
        <taxon>Cladonia</taxon>
    </lineage>
</organism>
<evidence type="ECO:0000256" key="2">
    <source>
        <dbReference type="ARBA" id="ARBA00022803"/>
    </source>
</evidence>
<dbReference type="InterPro" id="IPR033646">
    <property type="entry name" value="CLU-central"/>
</dbReference>
<evidence type="ECO:0000259" key="6">
    <source>
        <dbReference type="PROSITE" id="PS51823"/>
    </source>
</evidence>
<dbReference type="InterPro" id="IPR019734">
    <property type="entry name" value="TPR_rpt"/>
</dbReference>
<feature type="repeat" description="TPR" evidence="4">
    <location>
        <begin position="1033"/>
        <end position="1066"/>
    </location>
</feature>
<dbReference type="Gene3D" id="3.30.2280.10">
    <property type="entry name" value="Hypothetical protein (hspc210)"/>
    <property type="match status" value="1"/>
</dbReference>
<dbReference type="PROSITE" id="PS51823">
    <property type="entry name" value="CLU"/>
    <property type="match status" value="1"/>
</dbReference>
<comment type="subcellular location">
    <subcellularLocation>
        <location evidence="3">Cytoplasm</location>
    </subcellularLocation>
</comment>
<feature type="region of interest" description="Disordered" evidence="5">
    <location>
        <begin position="1"/>
        <end position="28"/>
    </location>
</feature>
<dbReference type="InterPro" id="IPR028275">
    <property type="entry name" value="CLU_N"/>
</dbReference>
<dbReference type="PANTHER" id="PTHR12601">
    <property type="entry name" value="EUKARYOTIC TRANSLATION INITIATION FACTOR 3 SUBUNIT EIF-3"/>
    <property type="match status" value="1"/>
</dbReference>
<dbReference type="Pfam" id="PF13424">
    <property type="entry name" value="TPR_12"/>
    <property type="match status" value="1"/>
</dbReference>
<keyword evidence="1 3" id="KW-0963">Cytoplasm</keyword>
<evidence type="ECO:0000256" key="3">
    <source>
        <dbReference type="HAMAP-Rule" id="MF_03013"/>
    </source>
</evidence>
<name>A0AA39QVT1_9LECA</name>
<dbReference type="SMART" id="SM00028">
    <property type="entry name" value="TPR"/>
    <property type="match status" value="3"/>
</dbReference>
<dbReference type="InterPro" id="IPR023231">
    <property type="entry name" value="GSKIP_dom_sf"/>
</dbReference>
<dbReference type="InterPro" id="IPR025697">
    <property type="entry name" value="CLU_dom"/>
</dbReference>
<comment type="similarity">
    <text evidence="3">Belongs to the CLU family.</text>
</comment>
<dbReference type="Pfam" id="PF13374">
    <property type="entry name" value="TPR_10"/>
    <property type="match status" value="2"/>
</dbReference>
<feature type="compositionally biased region" description="Basic residues" evidence="5">
    <location>
        <begin position="1292"/>
        <end position="1307"/>
    </location>
</feature>
<feature type="compositionally biased region" description="Low complexity" evidence="5">
    <location>
        <begin position="1308"/>
        <end position="1317"/>
    </location>
</feature>
<proteinExistence type="inferred from homology"/>
<evidence type="ECO:0000313" key="8">
    <source>
        <dbReference type="Proteomes" id="UP001166286"/>
    </source>
</evidence>
<dbReference type="GO" id="GO:0005737">
    <property type="term" value="C:cytoplasm"/>
    <property type="evidence" value="ECO:0007669"/>
    <property type="project" value="UniProtKB-SubCell"/>
</dbReference>
<gene>
    <name evidence="3" type="primary">CLU1</name>
    <name evidence="3" type="synonym">TIF31</name>
    <name evidence="7" type="ORF">JMJ35_007546</name>
</gene>
<comment type="caution">
    <text evidence="7">The sequence shown here is derived from an EMBL/GenBank/DDBJ whole genome shotgun (WGS) entry which is preliminary data.</text>
</comment>
<protein>
    <recommendedName>
        <fullName evidence="3">Clustered mitochondria protein homolog</fullName>
    </recommendedName>
    <alternativeName>
        <fullName evidence="3">Protein TIF31 homolog</fullName>
    </alternativeName>
</protein>
<dbReference type="InterPro" id="IPR011990">
    <property type="entry name" value="TPR-like_helical_dom_sf"/>
</dbReference>
<feature type="domain" description="Clu" evidence="6">
    <location>
        <begin position="337"/>
        <end position="586"/>
    </location>
</feature>
<comment type="function">
    <text evidence="3">mRNA-binding protein involved in proper cytoplasmic distribution of mitochondria.</text>
</comment>
<dbReference type="Pfam" id="PF13236">
    <property type="entry name" value="CLU"/>
    <property type="match status" value="1"/>
</dbReference>
<feature type="region of interest" description="Disordered" evidence="5">
    <location>
        <begin position="928"/>
        <end position="966"/>
    </location>
</feature>
<feature type="compositionally biased region" description="Basic and acidic residues" evidence="5">
    <location>
        <begin position="652"/>
        <end position="675"/>
    </location>
</feature>
<keyword evidence="3" id="KW-0694">RNA-binding</keyword>
<dbReference type="Pfam" id="PF12807">
    <property type="entry name" value="eIF3_p135"/>
    <property type="match status" value="1"/>
</dbReference>
<feature type="region of interest" description="Disordered" evidence="5">
    <location>
        <begin position="637"/>
        <end position="681"/>
    </location>
</feature>
<feature type="compositionally biased region" description="Low complexity" evidence="5">
    <location>
        <begin position="169"/>
        <end position="186"/>
    </location>
</feature>
<dbReference type="GO" id="GO:0048312">
    <property type="term" value="P:intracellular distribution of mitochondria"/>
    <property type="evidence" value="ECO:0007669"/>
    <property type="project" value="TreeGrafter"/>
</dbReference>
<dbReference type="CDD" id="cd15466">
    <property type="entry name" value="CLU-central"/>
    <property type="match status" value="1"/>
</dbReference>
<dbReference type="PANTHER" id="PTHR12601:SF6">
    <property type="entry name" value="CLUSTERED MITOCHONDRIA PROTEIN HOMOLOG"/>
    <property type="match status" value="1"/>
</dbReference>
<feature type="compositionally biased region" description="Polar residues" evidence="5">
    <location>
        <begin position="1248"/>
        <end position="1268"/>
    </location>
</feature>
<evidence type="ECO:0000313" key="7">
    <source>
        <dbReference type="EMBL" id="KAK0510152.1"/>
    </source>
</evidence>
<accession>A0AA39QVT1</accession>
<dbReference type="GO" id="GO:0003729">
    <property type="term" value="F:mRNA binding"/>
    <property type="evidence" value="ECO:0007669"/>
    <property type="project" value="TreeGrafter"/>
</dbReference>